<dbReference type="Proteomes" id="UP000266723">
    <property type="component" value="Unassembled WGS sequence"/>
</dbReference>
<dbReference type="Gene3D" id="1.10.510.10">
    <property type="entry name" value="Transferase(Phosphotransferase) domain 1"/>
    <property type="match status" value="2"/>
</dbReference>
<gene>
    <name evidence="3" type="ORF">DY000_02035623</name>
</gene>
<dbReference type="PANTHER" id="PTHR33312">
    <property type="entry name" value="MEMBRANE-ASSOCIATED KINASE REGULATOR 4-RELATED"/>
    <property type="match status" value="1"/>
</dbReference>
<evidence type="ECO:0000313" key="3">
    <source>
        <dbReference type="EMBL" id="KAF3579186.1"/>
    </source>
</evidence>
<organism evidence="3 4">
    <name type="scientific">Brassica cretica</name>
    <name type="common">Mustard</name>
    <dbReference type="NCBI Taxonomy" id="69181"/>
    <lineage>
        <taxon>Eukaryota</taxon>
        <taxon>Viridiplantae</taxon>
        <taxon>Streptophyta</taxon>
        <taxon>Embryophyta</taxon>
        <taxon>Tracheophyta</taxon>
        <taxon>Spermatophyta</taxon>
        <taxon>Magnoliopsida</taxon>
        <taxon>eudicotyledons</taxon>
        <taxon>Gunneridae</taxon>
        <taxon>Pentapetalae</taxon>
        <taxon>rosids</taxon>
        <taxon>malvids</taxon>
        <taxon>Brassicales</taxon>
        <taxon>Brassicaceae</taxon>
        <taxon>Brassiceae</taxon>
        <taxon>Brassica</taxon>
    </lineage>
</organism>
<dbReference type="PANTHER" id="PTHR33312:SF5">
    <property type="entry name" value="MEMBRANE-ASSOCIATED KINASE REGULATOR 4-RELATED"/>
    <property type="match status" value="1"/>
</dbReference>
<evidence type="ECO:0000313" key="4">
    <source>
        <dbReference type="Proteomes" id="UP000266723"/>
    </source>
</evidence>
<comment type="caution">
    <text evidence="3">The sequence shown here is derived from an EMBL/GenBank/DDBJ whole genome shotgun (WGS) entry which is preliminary data.</text>
</comment>
<dbReference type="InterPro" id="IPR039620">
    <property type="entry name" value="BKI1/MAKR1/3/4"/>
</dbReference>
<feature type="transmembrane region" description="Helical" evidence="2">
    <location>
        <begin position="309"/>
        <end position="328"/>
    </location>
</feature>
<evidence type="ECO:0000256" key="1">
    <source>
        <dbReference type="SAM" id="MobiDB-lite"/>
    </source>
</evidence>
<keyword evidence="2" id="KW-0812">Transmembrane</keyword>
<dbReference type="SUPFAM" id="SSF56112">
    <property type="entry name" value="Protein kinase-like (PK-like)"/>
    <property type="match status" value="1"/>
</dbReference>
<accession>A0ABQ7DNY2</accession>
<keyword evidence="2" id="KW-0472">Membrane</keyword>
<reference evidence="3 4" key="1">
    <citation type="journal article" date="2020" name="BMC Genomics">
        <title>Intraspecific diversification of the crop wild relative Brassica cretica Lam. using demographic model selection.</title>
        <authorList>
            <person name="Kioukis A."/>
            <person name="Michalopoulou V.A."/>
            <person name="Briers L."/>
            <person name="Pirintsos S."/>
            <person name="Studholme D.J."/>
            <person name="Pavlidis P."/>
            <person name="Sarris P.F."/>
        </authorList>
    </citation>
    <scope>NUCLEOTIDE SEQUENCE [LARGE SCALE GENOMIC DNA]</scope>
    <source>
        <strain evidence="4">cv. PFS-1207/04</strain>
    </source>
</reference>
<name>A0ABQ7DNY2_BRACR</name>
<keyword evidence="2" id="KW-1133">Transmembrane helix</keyword>
<feature type="region of interest" description="Disordered" evidence="1">
    <location>
        <begin position="197"/>
        <end position="228"/>
    </location>
</feature>
<protein>
    <submittedName>
        <fullName evidence="3">Uncharacterized protein</fullName>
    </submittedName>
</protein>
<dbReference type="EMBL" id="QGKV02000649">
    <property type="protein sequence ID" value="KAF3579186.1"/>
    <property type="molecule type" value="Genomic_DNA"/>
</dbReference>
<proteinExistence type="predicted"/>
<sequence>MAANLEWCDSDVEEDYIDMEVTSFTNLVRKALNNNNNNKPREFEFQMSHLCPLEIDKTTSPADELFYKGKLLPLHLPPRLQMVQKLLEEYTFDEEFYSTPLATGTVTTPVTSNTPFESCTVSPADSCQVSKELNPKDYFLEYSSSLEDDEKKKSWGKKLRLIKQLSFGTKIKASRAYLRSFFGKSSCSDESRVADEGSMLRYSRAERPKKQSNGSVPRSHRRSFSVSMRRQAAKSLNNKSSASLGFRPLQFLKRSTSSSSEVENSIQGAILHCKQSQQQKKQYSVNEVGFCSLSASKIAGEYDQERAQMFRALCIALVFGVIIFYLCIKKRRAVKQNDIELIDWSWRVWSSLQRSLEGQDKDSCETRVSKSRQGLVEFKTEIETLSQYCEEIDEMIIVYEYMHKGTLKDHLYESDNPRLSWRQGLEMCCQSCGLWIVKTGPDLDQTHVSTAVKGSFGYLDPEYLTRQQLTAKSDVYSFGVIDHSLPREKVNLIEWAMKYVKKGKVEEIMDPFLDQKKLL</sequence>
<dbReference type="InterPro" id="IPR011009">
    <property type="entry name" value="Kinase-like_dom_sf"/>
</dbReference>
<keyword evidence="4" id="KW-1185">Reference proteome</keyword>
<evidence type="ECO:0000256" key="2">
    <source>
        <dbReference type="SAM" id="Phobius"/>
    </source>
</evidence>